<evidence type="ECO:0008006" key="3">
    <source>
        <dbReference type="Google" id="ProtNLM"/>
    </source>
</evidence>
<protein>
    <recommendedName>
        <fullName evidence="3">Thioredoxin-like fold domain-containing protein</fullName>
    </recommendedName>
</protein>
<evidence type="ECO:0000313" key="2">
    <source>
        <dbReference type="Proteomes" id="UP000808349"/>
    </source>
</evidence>
<comment type="caution">
    <text evidence="1">The sequence shown here is derived from an EMBL/GenBank/DDBJ whole genome shotgun (WGS) entry which is preliminary data.</text>
</comment>
<dbReference type="AlphaFoldDB" id="A0A9D7S9K8"/>
<gene>
    <name evidence="1" type="ORF">IPO85_12435</name>
</gene>
<dbReference type="EMBL" id="JADKFW010000009">
    <property type="protein sequence ID" value="MBK9718293.1"/>
    <property type="molecule type" value="Genomic_DNA"/>
</dbReference>
<dbReference type="InterPro" id="IPR036249">
    <property type="entry name" value="Thioredoxin-like_sf"/>
</dbReference>
<accession>A0A9D7S9K8</accession>
<reference evidence="1 2" key="1">
    <citation type="submission" date="2020-10" db="EMBL/GenBank/DDBJ databases">
        <title>Connecting structure to function with the recovery of over 1000 high-quality activated sludge metagenome-assembled genomes encoding full-length rRNA genes using long-read sequencing.</title>
        <authorList>
            <person name="Singleton C.M."/>
            <person name="Petriglieri F."/>
            <person name="Kristensen J.M."/>
            <person name="Kirkegaard R.H."/>
            <person name="Michaelsen T.Y."/>
            <person name="Andersen M.H."/>
            <person name="Karst S.M."/>
            <person name="Dueholm M.S."/>
            <person name="Nielsen P.H."/>
            <person name="Albertsen M."/>
        </authorList>
    </citation>
    <scope>NUCLEOTIDE SEQUENCE [LARGE SCALE GENOMIC DNA]</scope>
    <source>
        <strain evidence="1">Ribe_18-Q3-R11-54_BAT3C.373</strain>
    </source>
</reference>
<sequence>MRKGYIFKKLDCPSCIAAASKLAEIKSIPNIAWIEIILPGTTNDQSLIQLFNVQYVPTVIIQDGSNVNRFGFNEIMNNAAKLIGGHKTANPDSGPDPVPVTKKDNKLIWIAAAIAAIIILND</sequence>
<name>A0A9D7S9K8_9BACT</name>
<organism evidence="1 2">
    <name type="scientific">Candidatus Defluviibacterium haderslevense</name>
    <dbReference type="NCBI Taxonomy" id="2981993"/>
    <lineage>
        <taxon>Bacteria</taxon>
        <taxon>Pseudomonadati</taxon>
        <taxon>Bacteroidota</taxon>
        <taxon>Saprospiria</taxon>
        <taxon>Saprospirales</taxon>
        <taxon>Saprospiraceae</taxon>
        <taxon>Candidatus Defluviibacterium</taxon>
    </lineage>
</organism>
<dbReference type="SUPFAM" id="SSF52833">
    <property type="entry name" value="Thioredoxin-like"/>
    <property type="match status" value="1"/>
</dbReference>
<evidence type="ECO:0000313" key="1">
    <source>
        <dbReference type="EMBL" id="MBK9718293.1"/>
    </source>
</evidence>
<dbReference type="Proteomes" id="UP000808349">
    <property type="component" value="Unassembled WGS sequence"/>
</dbReference>
<proteinExistence type="predicted"/>